<dbReference type="SMART" id="SM00640">
    <property type="entry name" value="Glyco_32"/>
    <property type="match status" value="1"/>
</dbReference>
<dbReference type="PANTHER" id="PTHR43101">
    <property type="entry name" value="BETA-FRUCTOSIDASE"/>
    <property type="match status" value="1"/>
</dbReference>
<dbReference type="InterPro" id="IPR051214">
    <property type="entry name" value="GH32_Enzymes"/>
</dbReference>
<comment type="similarity">
    <text evidence="1 5">Belongs to the glycosyl hydrolase 32 family.</text>
</comment>
<dbReference type="PROSITE" id="PS51257">
    <property type="entry name" value="PROKAR_LIPOPROTEIN"/>
    <property type="match status" value="1"/>
</dbReference>
<dbReference type="PANTHER" id="PTHR43101:SF1">
    <property type="entry name" value="BETA-FRUCTOSIDASE"/>
    <property type="match status" value="1"/>
</dbReference>
<evidence type="ECO:0000256" key="5">
    <source>
        <dbReference type="RuleBase" id="RU362110"/>
    </source>
</evidence>
<dbReference type="Proteomes" id="UP001197958">
    <property type="component" value="Unassembled WGS sequence"/>
</dbReference>
<sequence length="549" mass="63048">MSRVNIYTFLFCTTFLAIGCYAQQASYPKSKILQKNFSSNLKDQLRELEKDSFVQYLNECREEWKNNPYRPIYHFSSPESILHDPNGLCYWQGNWHLFYQYLPSKDFRQHWGHAVSHDLIHWKDLPIALYPSPENMCYSGATLAEKDKVIAMYYGVDLGDIVATSSDPLLLNWKKVATPAIPRVKSGETLPYYVFDPAIWKEDSIYYAVTGGRTNTGPGNKAMRSTSLFSSQDLKIWKYEHNFMKNECFLPPGEDASCPYFWPIGNRYIFLFFSHTTGSQYLLGDYNKEEHCFYPTFHGRFNFMSFLPGGVHAPSATSDGEGGVIVIHNMHTGKKSPGWRGITTLPRKLTLDKCDTINIQPYGDYKSLRTHHQHIDKTHLPANKEIIIDNIQGNALEIKAEINIKSSPMIEMNVLRSPDKEEFTSIKFFKDRGVDLVRTNPALKNQRWSLISLETAHSSILPDVISRAPELAPVYLKPNETLKLHIFIDKSIIEIFVNDKQVVTTRVYPGKKESVGISLKSQGRDATLISMDVWQMKSIYKELQNDFIK</sequence>
<dbReference type="EMBL" id="QSQU01000001">
    <property type="protein sequence ID" value="RGK67685.1"/>
    <property type="molecule type" value="Genomic_DNA"/>
</dbReference>
<dbReference type="InterPro" id="IPR013148">
    <property type="entry name" value="Glyco_hydro_32_N"/>
</dbReference>
<evidence type="ECO:0000256" key="2">
    <source>
        <dbReference type="ARBA" id="ARBA00012758"/>
    </source>
</evidence>
<dbReference type="AlphaFoldDB" id="A0A3E4NQ49"/>
<dbReference type="Pfam" id="PF08244">
    <property type="entry name" value="Glyco_hydro_32C"/>
    <property type="match status" value="1"/>
</dbReference>
<reference evidence="8" key="2">
    <citation type="submission" date="2023-08" db="EMBL/GenBank/DDBJ databases">
        <title>Mucin Metabolism Genes Underlie the Key Renovations of Bacteroides xylanisolvens Genomes in Captive Great Apes.</title>
        <authorList>
            <person name="Nishida A.H."/>
        </authorList>
    </citation>
    <scope>NUCLEOTIDE SEQUENCE</scope>
    <source>
        <strain evidence="8">P19.10B</strain>
    </source>
</reference>
<keyword evidence="3 5" id="KW-0378">Hydrolase</keyword>
<dbReference type="SUPFAM" id="SSF75005">
    <property type="entry name" value="Arabinanase/levansucrase/invertase"/>
    <property type="match status" value="1"/>
</dbReference>
<feature type="domain" description="Glycosyl hydrolase family 32 N-terminal" evidence="6">
    <location>
        <begin position="74"/>
        <end position="353"/>
    </location>
</feature>
<dbReference type="EMBL" id="QROO01000003">
    <property type="protein sequence ID" value="RHL40887.1"/>
    <property type="molecule type" value="Genomic_DNA"/>
</dbReference>
<evidence type="ECO:0000256" key="4">
    <source>
        <dbReference type="ARBA" id="ARBA00023295"/>
    </source>
</evidence>
<name>A0A3E4NQ49_9BACE</name>
<dbReference type="GO" id="GO:0005975">
    <property type="term" value="P:carbohydrate metabolic process"/>
    <property type="evidence" value="ECO:0007669"/>
    <property type="project" value="InterPro"/>
</dbReference>
<dbReference type="InterPro" id="IPR001362">
    <property type="entry name" value="Glyco_hydro_32"/>
</dbReference>
<dbReference type="Pfam" id="PF00251">
    <property type="entry name" value="Glyco_hydro_32N"/>
    <property type="match status" value="1"/>
</dbReference>
<comment type="caution">
    <text evidence="9">The sequence shown here is derived from an EMBL/GenBank/DDBJ whole genome shotgun (WGS) entry which is preliminary data.</text>
</comment>
<evidence type="ECO:0000313" key="11">
    <source>
        <dbReference type="Proteomes" id="UP000261210"/>
    </source>
</evidence>
<dbReference type="EMBL" id="JAIWWW010000001">
    <property type="protein sequence ID" value="MCA4521631.1"/>
    <property type="molecule type" value="Genomic_DNA"/>
</dbReference>
<dbReference type="InterPro" id="IPR013189">
    <property type="entry name" value="Glyco_hydro_32_C"/>
</dbReference>
<evidence type="ECO:0000256" key="1">
    <source>
        <dbReference type="ARBA" id="ARBA00009902"/>
    </source>
</evidence>
<evidence type="ECO:0000259" key="7">
    <source>
        <dbReference type="Pfam" id="PF08244"/>
    </source>
</evidence>
<dbReference type="Gene3D" id="2.60.120.560">
    <property type="entry name" value="Exo-inulinase, domain 1"/>
    <property type="match status" value="1"/>
</dbReference>
<evidence type="ECO:0000256" key="3">
    <source>
        <dbReference type="ARBA" id="ARBA00022801"/>
    </source>
</evidence>
<dbReference type="InterPro" id="IPR013320">
    <property type="entry name" value="ConA-like_dom_sf"/>
</dbReference>
<evidence type="ECO:0000313" key="12">
    <source>
        <dbReference type="Proteomes" id="UP000284495"/>
    </source>
</evidence>
<dbReference type="RefSeq" id="WP_117683158.1">
    <property type="nucleotide sequence ID" value="NZ_CP103098.1"/>
</dbReference>
<gene>
    <name evidence="10" type="ORF">DW027_03300</name>
    <name evidence="9" type="ORF">DXD03_00215</name>
    <name evidence="8" type="ORF">LDZ35_00150</name>
</gene>
<protein>
    <recommendedName>
        <fullName evidence="2">beta-fructofuranosidase</fullName>
        <ecNumber evidence="2">3.2.1.26</ecNumber>
    </recommendedName>
</protein>
<feature type="domain" description="Glycosyl hydrolase family 32 C-terminal" evidence="7">
    <location>
        <begin position="365"/>
        <end position="535"/>
    </location>
</feature>
<reference evidence="11 12" key="1">
    <citation type="submission" date="2018-08" db="EMBL/GenBank/DDBJ databases">
        <title>A genome reference for cultivated species of the human gut microbiota.</title>
        <authorList>
            <person name="Zou Y."/>
            <person name="Xue W."/>
            <person name="Luo G."/>
        </authorList>
    </citation>
    <scope>NUCLEOTIDE SEQUENCE [LARGE SCALE GENOMIC DNA]</scope>
    <source>
        <strain evidence="10 12">AF38-2</strain>
        <strain evidence="9 11">TF10-34</strain>
    </source>
</reference>
<dbReference type="CDD" id="cd08996">
    <property type="entry name" value="GH32_FFase"/>
    <property type="match status" value="1"/>
</dbReference>
<accession>A0A3E4NQ49</accession>
<dbReference type="Proteomes" id="UP000284495">
    <property type="component" value="Unassembled WGS sequence"/>
</dbReference>
<evidence type="ECO:0000313" key="10">
    <source>
        <dbReference type="EMBL" id="RHL40887.1"/>
    </source>
</evidence>
<dbReference type="GO" id="GO:0004564">
    <property type="term" value="F:beta-fructofuranosidase activity"/>
    <property type="evidence" value="ECO:0007669"/>
    <property type="project" value="UniProtKB-EC"/>
</dbReference>
<dbReference type="Gene3D" id="2.115.10.20">
    <property type="entry name" value="Glycosyl hydrolase domain, family 43"/>
    <property type="match status" value="1"/>
</dbReference>
<evidence type="ECO:0000313" key="8">
    <source>
        <dbReference type="EMBL" id="MCA4521631.1"/>
    </source>
</evidence>
<organism evidence="9 11">
    <name type="scientific">Bacteroides xylanisolvens</name>
    <dbReference type="NCBI Taxonomy" id="371601"/>
    <lineage>
        <taxon>Bacteria</taxon>
        <taxon>Pseudomonadati</taxon>
        <taxon>Bacteroidota</taxon>
        <taxon>Bacteroidia</taxon>
        <taxon>Bacteroidales</taxon>
        <taxon>Bacteroidaceae</taxon>
        <taxon>Bacteroides</taxon>
    </lineage>
</organism>
<dbReference type="SUPFAM" id="SSF49899">
    <property type="entry name" value="Concanavalin A-like lectins/glucanases"/>
    <property type="match status" value="1"/>
</dbReference>
<dbReference type="Proteomes" id="UP000261210">
    <property type="component" value="Unassembled WGS sequence"/>
</dbReference>
<keyword evidence="4 5" id="KW-0326">Glycosidase</keyword>
<evidence type="ECO:0000259" key="6">
    <source>
        <dbReference type="Pfam" id="PF00251"/>
    </source>
</evidence>
<evidence type="ECO:0000313" key="9">
    <source>
        <dbReference type="EMBL" id="RGK67685.1"/>
    </source>
</evidence>
<dbReference type="InterPro" id="IPR023296">
    <property type="entry name" value="Glyco_hydro_beta-prop_sf"/>
</dbReference>
<proteinExistence type="inferred from homology"/>
<dbReference type="EC" id="3.2.1.26" evidence="2"/>